<accession>A0A914HTS0</accession>
<organism evidence="1 2">
    <name type="scientific">Globodera rostochiensis</name>
    <name type="common">Golden nematode worm</name>
    <name type="synonym">Heterodera rostochiensis</name>
    <dbReference type="NCBI Taxonomy" id="31243"/>
    <lineage>
        <taxon>Eukaryota</taxon>
        <taxon>Metazoa</taxon>
        <taxon>Ecdysozoa</taxon>
        <taxon>Nematoda</taxon>
        <taxon>Chromadorea</taxon>
        <taxon>Rhabditida</taxon>
        <taxon>Tylenchina</taxon>
        <taxon>Tylenchomorpha</taxon>
        <taxon>Tylenchoidea</taxon>
        <taxon>Heteroderidae</taxon>
        <taxon>Heteroderinae</taxon>
        <taxon>Globodera</taxon>
    </lineage>
</organism>
<proteinExistence type="predicted"/>
<protein>
    <submittedName>
        <fullName evidence="2">Uncharacterized protein</fullName>
    </submittedName>
</protein>
<evidence type="ECO:0000313" key="2">
    <source>
        <dbReference type="WBParaSite" id="Gr19_v10_g3894.t1"/>
    </source>
</evidence>
<evidence type="ECO:0000313" key="1">
    <source>
        <dbReference type="Proteomes" id="UP000887572"/>
    </source>
</evidence>
<dbReference type="AlphaFoldDB" id="A0A914HTS0"/>
<dbReference type="WBParaSite" id="Gr19_v10_g3894.t1">
    <property type="protein sequence ID" value="Gr19_v10_g3894.t1"/>
    <property type="gene ID" value="Gr19_v10_g3894"/>
</dbReference>
<sequence>MDADSGLIIDYLEQMRTAKMHNDTQGILGAKEHKFGVARPEKRKAEEGRVNLLNKMKEQMMLKIGKVITRVQQKIDDAAAMRMARNNALHQMMRRKYKKMFGQLNIARPLDMAIPDDLIQKAKTEFLFMKAVCDLGNHFNDEKVHLFVNF</sequence>
<keyword evidence="1" id="KW-1185">Reference proteome</keyword>
<name>A0A914HTS0_GLORO</name>
<reference evidence="2" key="1">
    <citation type="submission" date="2022-11" db="UniProtKB">
        <authorList>
            <consortium name="WormBaseParasite"/>
        </authorList>
    </citation>
    <scope>IDENTIFICATION</scope>
</reference>
<dbReference type="Proteomes" id="UP000887572">
    <property type="component" value="Unplaced"/>
</dbReference>